<dbReference type="Proteomes" id="UP000054770">
    <property type="component" value="Unassembled WGS sequence"/>
</dbReference>
<comment type="catalytic activity">
    <reaction evidence="1">
        <text>acetyl-CoA + phosphate = acetyl phosphate + CoA</text>
        <dbReference type="Rhea" id="RHEA:19521"/>
        <dbReference type="ChEBI" id="CHEBI:22191"/>
        <dbReference type="ChEBI" id="CHEBI:43474"/>
        <dbReference type="ChEBI" id="CHEBI:57287"/>
        <dbReference type="ChEBI" id="CHEBI:57288"/>
        <dbReference type="EC" id="2.3.1.8"/>
    </reaction>
</comment>
<name>A0A158L0V1_9BURK</name>
<dbReference type="PIRSF" id="PIRSF000428">
    <property type="entry name" value="P_Ac_trans"/>
    <property type="match status" value="1"/>
</dbReference>
<evidence type="ECO:0000256" key="6">
    <source>
        <dbReference type="ARBA" id="ARBA00022679"/>
    </source>
</evidence>
<dbReference type="InterPro" id="IPR042113">
    <property type="entry name" value="P_AcTrfase_dom1"/>
</dbReference>
<dbReference type="EMBL" id="FCON02000258">
    <property type="protein sequence ID" value="SAL87007.1"/>
    <property type="molecule type" value="Genomic_DNA"/>
</dbReference>
<dbReference type="InterPro" id="IPR002505">
    <property type="entry name" value="PTA_PTB"/>
</dbReference>
<sequence>MKAINRIIEHARATPMRIVLCEPEDPRVLQAAQRATREGIARIVLVGDAVRIRETADREQIDLAGMDVIDPAASTLTASCADELFALRGRKGMTRDEAQREATKPLTFANLMVRLGHADGSVSGAVNTTADVVRAAIQIIGVRPAFKLVSSFFLMMLCEPFHTMKGGLIFSDCALVVEPDANELAEIAMAAADSAKSLLMDEPRVAMLSFSTSGSARHAAVDKVVAATARVKALRPGLAIDGDVQLDAAIVSEIARRKVEHSQVEGHANVLIFPSLEAGNIGYKLAERIGGAKAIGPLLQGLNKPANDLSRGCSADDIYYVIAVTGVQAQAAQALADAADSRCHSWGSAAR</sequence>
<dbReference type="GO" id="GO:0008959">
    <property type="term" value="F:phosphate acetyltransferase activity"/>
    <property type="evidence" value="ECO:0007669"/>
    <property type="project" value="UniProtKB-EC"/>
</dbReference>
<evidence type="ECO:0000256" key="3">
    <source>
        <dbReference type="ARBA" id="ARBA00005656"/>
    </source>
</evidence>
<evidence type="ECO:0000259" key="9">
    <source>
        <dbReference type="Pfam" id="PF01515"/>
    </source>
</evidence>
<dbReference type="Pfam" id="PF01515">
    <property type="entry name" value="PTA_PTB"/>
    <property type="match status" value="1"/>
</dbReference>
<dbReference type="InterPro" id="IPR012147">
    <property type="entry name" value="P_Ac_Bu_trans"/>
</dbReference>
<dbReference type="EC" id="2.3.1.8" evidence="4"/>
<dbReference type="SUPFAM" id="SSF53659">
    <property type="entry name" value="Isocitrate/Isopropylmalate dehydrogenase-like"/>
    <property type="match status" value="1"/>
</dbReference>
<reference evidence="10" key="1">
    <citation type="submission" date="2016-01" db="EMBL/GenBank/DDBJ databases">
        <authorList>
            <person name="Peeters C."/>
        </authorList>
    </citation>
    <scope>NUCLEOTIDE SEQUENCE [LARGE SCALE GENOMIC DNA]</scope>
    <source>
        <strain evidence="10">LMG 22940</strain>
    </source>
</reference>
<dbReference type="Gene3D" id="3.40.50.10950">
    <property type="match status" value="1"/>
</dbReference>
<proteinExistence type="inferred from homology"/>
<keyword evidence="6" id="KW-0808">Transferase</keyword>
<evidence type="ECO:0000256" key="5">
    <source>
        <dbReference type="ARBA" id="ARBA00021528"/>
    </source>
</evidence>
<evidence type="ECO:0000256" key="7">
    <source>
        <dbReference type="ARBA" id="ARBA00023315"/>
    </source>
</evidence>
<evidence type="ECO:0000313" key="11">
    <source>
        <dbReference type="Proteomes" id="UP000054770"/>
    </source>
</evidence>
<dbReference type="Gene3D" id="3.40.50.10750">
    <property type="entry name" value="Isocitrate/Isopropylmalate dehydrogenase-like"/>
    <property type="match status" value="1"/>
</dbReference>
<evidence type="ECO:0000313" key="10">
    <source>
        <dbReference type="EMBL" id="SAL87007.1"/>
    </source>
</evidence>
<keyword evidence="11" id="KW-1185">Reference proteome</keyword>
<dbReference type="NCBIfam" id="TIGR00651">
    <property type="entry name" value="pta"/>
    <property type="match status" value="1"/>
</dbReference>
<dbReference type="InterPro" id="IPR050500">
    <property type="entry name" value="Phos_Acetyltrans/Butyryltrans"/>
</dbReference>
<dbReference type="PANTHER" id="PTHR43356">
    <property type="entry name" value="PHOSPHATE ACETYLTRANSFERASE"/>
    <property type="match status" value="1"/>
</dbReference>
<evidence type="ECO:0000256" key="4">
    <source>
        <dbReference type="ARBA" id="ARBA00012707"/>
    </source>
</evidence>
<dbReference type="InterPro" id="IPR004614">
    <property type="entry name" value="P_AcTrfase"/>
</dbReference>
<dbReference type="OrthoDB" id="9808984at2"/>
<protein>
    <recommendedName>
        <fullName evidence="5">Phosphate acetyltransferase</fullName>
        <ecNumber evidence="4">2.3.1.8</ecNumber>
    </recommendedName>
    <alternativeName>
        <fullName evidence="8">Phosphotransacetylase</fullName>
    </alternativeName>
</protein>
<gene>
    <name evidence="10" type="ORF">AWB68_08237</name>
</gene>
<comment type="similarity">
    <text evidence="3">Belongs to the phosphate acetyltransferase and butyryltransferase family.</text>
</comment>
<keyword evidence="7" id="KW-0012">Acyltransferase</keyword>
<dbReference type="RefSeq" id="WP_087649983.1">
    <property type="nucleotide sequence ID" value="NZ_FCON02000258.1"/>
</dbReference>
<dbReference type="PANTHER" id="PTHR43356:SF3">
    <property type="entry name" value="PHOSPHATE ACETYLTRANSFERASE"/>
    <property type="match status" value="1"/>
</dbReference>
<evidence type="ECO:0000256" key="2">
    <source>
        <dbReference type="ARBA" id="ARBA00004989"/>
    </source>
</evidence>
<feature type="domain" description="Phosphate acetyl/butaryl transferase" evidence="9">
    <location>
        <begin position="4"/>
        <end position="325"/>
    </location>
</feature>
<organism evidence="10 11">
    <name type="scientific">Caballeronia choica</name>
    <dbReference type="NCBI Taxonomy" id="326476"/>
    <lineage>
        <taxon>Bacteria</taxon>
        <taxon>Pseudomonadati</taxon>
        <taxon>Pseudomonadota</taxon>
        <taxon>Betaproteobacteria</taxon>
        <taxon>Burkholderiales</taxon>
        <taxon>Burkholderiaceae</taxon>
        <taxon>Caballeronia</taxon>
    </lineage>
</organism>
<dbReference type="AlphaFoldDB" id="A0A158L0V1"/>
<evidence type="ECO:0000256" key="1">
    <source>
        <dbReference type="ARBA" id="ARBA00000705"/>
    </source>
</evidence>
<comment type="pathway">
    <text evidence="2">Metabolic intermediate biosynthesis; acetyl-CoA biosynthesis; acetyl-CoA from acetate: step 2/2.</text>
</comment>
<comment type="caution">
    <text evidence="10">The sequence shown here is derived from an EMBL/GenBank/DDBJ whole genome shotgun (WGS) entry which is preliminary data.</text>
</comment>
<accession>A0A158L0V1</accession>
<dbReference type="InterPro" id="IPR042112">
    <property type="entry name" value="P_AcTrfase_dom2"/>
</dbReference>
<evidence type="ECO:0000256" key="8">
    <source>
        <dbReference type="ARBA" id="ARBA00031108"/>
    </source>
</evidence>
<dbReference type="NCBIfam" id="NF007233">
    <property type="entry name" value="PRK09653.1"/>
    <property type="match status" value="1"/>
</dbReference>